<keyword evidence="1" id="KW-1133">Transmembrane helix</keyword>
<feature type="transmembrane region" description="Helical" evidence="1">
    <location>
        <begin position="153"/>
        <end position="172"/>
    </location>
</feature>
<evidence type="ECO:0000256" key="1">
    <source>
        <dbReference type="SAM" id="Phobius"/>
    </source>
</evidence>
<keyword evidence="1" id="KW-0472">Membrane</keyword>
<feature type="transmembrane region" description="Helical" evidence="1">
    <location>
        <begin position="91"/>
        <end position="113"/>
    </location>
</feature>
<protein>
    <submittedName>
        <fullName evidence="2">Uncharacterized protein</fullName>
    </submittedName>
</protein>
<reference evidence="2 3" key="1">
    <citation type="submission" date="2018-03" db="EMBL/GenBank/DDBJ databases">
        <title>Draft Genome Sequences of the Obligatory Marine Myxobacteria Enhygromyxa salina SWB007.</title>
        <authorList>
            <person name="Poehlein A."/>
            <person name="Moghaddam J.A."/>
            <person name="Harms H."/>
            <person name="Alanjari M."/>
            <person name="Koenig G.M."/>
            <person name="Daniel R."/>
            <person name="Schaeberle T.F."/>
        </authorList>
    </citation>
    <scope>NUCLEOTIDE SEQUENCE [LARGE SCALE GENOMIC DNA]</scope>
    <source>
        <strain evidence="2 3">SWB007</strain>
    </source>
</reference>
<comment type="caution">
    <text evidence="2">The sequence shown here is derived from an EMBL/GenBank/DDBJ whole genome shotgun (WGS) entry which is preliminary data.</text>
</comment>
<dbReference type="AlphaFoldDB" id="A0A2S9Y2L4"/>
<keyword evidence="1" id="KW-0812">Transmembrane</keyword>
<evidence type="ECO:0000313" key="3">
    <source>
        <dbReference type="Proteomes" id="UP000238823"/>
    </source>
</evidence>
<dbReference type="EMBL" id="PVNL01000121">
    <property type="protein sequence ID" value="PRP99344.1"/>
    <property type="molecule type" value="Genomic_DNA"/>
</dbReference>
<organism evidence="2 3">
    <name type="scientific">Enhygromyxa salina</name>
    <dbReference type="NCBI Taxonomy" id="215803"/>
    <lineage>
        <taxon>Bacteria</taxon>
        <taxon>Pseudomonadati</taxon>
        <taxon>Myxococcota</taxon>
        <taxon>Polyangia</taxon>
        <taxon>Nannocystales</taxon>
        <taxon>Nannocystaceae</taxon>
        <taxon>Enhygromyxa</taxon>
    </lineage>
</organism>
<feature type="transmembrane region" description="Helical" evidence="1">
    <location>
        <begin position="119"/>
        <end position="141"/>
    </location>
</feature>
<feature type="transmembrane region" description="Helical" evidence="1">
    <location>
        <begin position="57"/>
        <end position="79"/>
    </location>
</feature>
<proteinExistence type="predicted"/>
<dbReference type="RefSeq" id="WP_106093231.1">
    <property type="nucleotide sequence ID" value="NZ_PVNL01000121.1"/>
</dbReference>
<dbReference type="Proteomes" id="UP000238823">
    <property type="component" value="Unassembled WGS sequence"/>
</dbReference>
<name>A0A2S9Y2L4_9BACT</name>
<accession>A0A2S9Y2L4</accession>
<gene>
    <name evidence="2" type="ORF">ENSA7_63860</name>
</gene>
<dbReference type="OrthoDB" id="5521214at2"/>
<evidence type="ECO:0000313" key="2">
    <source>
        <dbReference type="EMBL" id="PRP99344.1"/>
    </source>
</evidence>
<sequence>MHASTTFPLHAPPSTLAPPSIRGRDLSLALLGLLALGGAAALGSPAGPTAVRLAPSVLLVDLAALALTAPALIAVHQFLRLSAKPEDLAAGLGRALVHGGRVAAGLSVIVLFFSATTNLAIPLLLASLVGVGVFSTATACVELTRAERQGGAVAGYFPLLLLGWVALSWVIALRVGVDVGAWVLGLEGGVWS</sequence>